<evidence type="ECO:0000256" key="1">
    <source>
        <dbReference type="ARBA" id="ARBA00004651"/>
    </source>
</evidence>
<keyword evidence="3 6" id="KW-1133">Transmembrane helix</keyword>
<keyword evidence="4 6" id="KW-0472">Membrane</keyword>
<feature type="transmembrane region" description="Helical" evidence="6">
    <location>
        <begin position="100"/>
        <end position="117"/>
    </location>
</feature>
<comment type="caution">
    <text evidence="8">The sequence shown here is derived from an EMBL/GenBank/DDBJ whole genome shotgun (WGS) entry which is preliminary data.</text>
</comment>
<dbReference type="PROSITE" id="PS50850">
    <property type="entry name" value="MFS"/>
    <property type="match status" value="1"/>
</dbReference>
<name>A0A6B1DQY9_9CHLR</name>
<evidence type="ECO:0000259" key="7">
    <source>
        <dbReference type="PROSITE" id="PS50850"/>
    </source>
</evidence>
<dbReference type="PROSITE" id="PS00216">
    <property type="entry name" value="SUGAR_TRANSPORT_1"/>
    <property type="match status" value="1"/>
</dbReference>
<feature type="transmembrane region" description="Helical" evidence="6">
    <location>
        <begin position="240"/>
        <end position="265"/>
    </location>
</feature>
<feature type="transmembrane region" description="Helical" evidence="6">
    <location>
        <begin position="277"/>
        <end position="294"/>
    </location>
</feature>
<evidence type="ECO:0000256" key="4">
    <source>
        <dbReference type="ARBA" id="ARBA00023136"/>
    </source>
</evidence>
<feature type="region of interest" description="Disordered" evidence="5">
    <location>
        <begin position="1"/>
        <end position="26"/>
    </location>
</feature>
<evidence type="ECO:0000256" key="5">
    <source>
        <dbReference type="SAM" id="MobiDB-lite"/>
    </source>
</evidence>
<protein>
    <submittedName>
        <fullName evidence="8">MFS transporter</fullName>
    </submittedName>
</protein>
<keyword evidence="2 6" id="KW-0812">Transmembrane</keyword>
<feature type="transmembrane region" description="Helical" evidence="6">
    <location>
        <begin position="365"/>
        <end position="390"/>
    </location>
</feature>
<proteinExistence type="predicted"/>
<dbReference type="AlphaFoldDB" id="A0A6B1DQY9"/>
<dbReference type="InterPro" id="IPR005829">
    <property type="entry name" value="Sugar_transporter_CS"/>
</dbReference>
<feature type="transmembrane region" description="Helical" evidence="6">
    <location>
        <begin position="189"/>
        <end position="207"/>
    </location>
</feature>
<feature type="domain" description="Major facilitator superfamily (MFS) profile" evidence="7">
    <location>
        <begin position="32"/>
        <end position="419"/>
    </location>
</feature>
<gene>
    <name evidence="8" type="ORF">F4Y08_02745</name>
</gene>
<dbReference type="SUPFAM" id="SSF103473">
    <property type="entry name" value="MFS general substrate transporter"/>
    <property type="match status" value="1"/>
</dbReference>
<dbReference type="PANTHER" id="PTHR43129:SF1">
    <property type="entry name" value="FOSMIDOMYCIN RESISTANCE PROTEIN"/>
    <property type="match status" value="1"/>
</dbReference>
<reference evidence="8" key="1">
    <citation type="submission" date="2019-09" db="EMBL/GenBank/DDBJ databases">
        <title>Characterisation of the sponge microbiome using genome-centric metagenomics.</title>
        <authorList>
            <person name="Engelberts J.P."/>
            <person name="Robbins S.J."/>
            <person name="De Goeij J.M."/>
            <person name="Aranda M."/>
            <person name="Bell S.C."/>
            <person name="Webster N.S."/>
        </authorList>
    </citation>
    <scope>NUCLEOTIDE SEQUENCE</scope>
    <source>
        <strain evidence="8">SB0662_bin_9</strain>
    </source>
</reference>
<comment type="subcellular location">
    <subcellularLocation>
        <location evidence="1">Cell membrane</location>
        <topology evidence="1">Multi-pass membrane protein</topology>
    </subcellularLocation>
</comment>
<feature type="transmembrane region" description="Helical" evidence="6">
    <location>
        <begin position="396"/>
        <end position="416"/>
    </location>
</feature>
<accession>A0A6B1DQY9</accession>
<evidence type="ECO:0000256" key="3">
    <source>
        <dbReference type="ARBA" id="ARBA00022989"/>
    </source>
</evidence>
<dbReference type="Pfam" id="PF07690">
    <property type="entry name" value="MFS_1"/>
    <property type="match status" value="1"/>
</dbReference>
<evidence type="ECO:0000256" key="6">
    <source>
        <dbReference type="SAM" id="Phobius"/>
    </source>
</evidence>
<feature type="transmembrane region" description="Helical" evidence="6">
    <location>
        <begin position="306"/>
        <end position="324"/>
    </location>
</feature>
<dbReference type="PANTHER" id="PTHR43129">
    <property type="entry name" value="FOSMIDOMYCIN RESISTANCE PROTEIN"/>
    <property type="match status" value="1"/>
</dbReference>
<dbReference type="InterPro" id="IPR020846">
    <property type="entry name" value="MFS_dom"/>
</dbReference>
<dbReference type="Gene3D" id="1.20.1250.20">
    <property type="entry name" value="MFS general substrate transporter like domains"/>
    <property type="match status" value="1"/>
</dbReference>
<dbReference type="InterPro" id="IPR011701">
    <property type="entry name" value="MFS"/>
</dbReference>
<dbReference type="InterPro" id="IPR036259">
    <property type="entry name" value="MFS_trans_sf"/>
</dbReference>
<dbReference type="GO" id="GO:0022857">
    <property type="term" value="F:transmembrane transporter activity"/>
    <property type="evidence" value="ECO:0007669"/>
    <property type="project" value="InterPro"/>
</dbReference>
<organism evidence="8">
    <name type="scientific">Caldilineaceae bacterium SB0662_bin_9</name>
    <dbReference type="NCBI Taxonomy" id="2605258"/>
    <lineage>
        <taxon>Bacteria</taxon>
        <taxon>Bacillati</taxon>
        <taxon>Chloroflexota</taxon>
        <taxon>Caldilineae</taxon>
        <taxon>Caldilineales</taxon>
        <taxon>Caldilineaceae</taxon>
    </lineage>
</organism>
<dbReference type="GO" id="GO:0005886">
    <property type="term" value="C:plasma membrane"/>
    <property type="evidence" value="ECO:0007669"/>
    <property type="project" value="UniProtKB-SubCell"/>
</dbReference>
<evidence type="ECO:0000256" key="2">
    <source>
        <dbReference type="ARBA" id="ARBA00022692"/>
    </source>
</evidence>
<dbReference type="EMBL" id="VXPY01000015">
    <property type="protein sequence ID" value="MYD89246.1"/>
    <property type="molecule type" value="Genomic_DNA"/>
</dbReference>
<evidence type="ECO:0000313" key="8">
    <source>
        <dbReference type="EMBL" id="MYD89246.1"/>
    </source>
</evidence>
<sequence>MKQNCESAHSMEHRAMEYSPGKQESAPRGRLIVPGLATGHTVFHWIVQSFVVALPEIQTAFQLNSVGVGGILSARELASGLVALPGGVVVDILRRYWGQLLAACLGVAAVGCLVIGISPVYPLLLIGMAVVAVSHSIWHLPASASLSHHFPHRRGAVLAAHGVGGSVGDVAGPVVTGALLVFLGWRELISAYAVIPFFMAAAAVWTFRNIGTTKEHKEQPTVAVSQRVEATKRLLQSPALWGLTAVRGFRAMALVALITILPLYLGNELQMGTAGRGFHVGLLIAVGLFAKPVAGLLSDRLGRKNVLVPGLLWSCLVALALTIFDTGIPLTIMIALLGLFLYPDQPILTAAVFDVVGNEVASTGLGIVACVAFLMAVLSPIIAGVLYETWGFAATIYYIGSLFVAAALVFAALPLARAAGEQSAG</sequence>